<dbReference type="PROSITE" id="PS51193">
    <property type="entry name" value="HELICASE_ATP_BIND_2"/>
    <property type="match status" value="1"/>
</dbReference>
<dbReference type="Proteomes" id="UP000295304">
    <property type="component" value="Unassembled WGS sequence"/>
</dbReference>
<dbReference type="GO" id="GO:0005524">
    <property type="term" value="F:ATP binding"/>
    <property type="evidence" value="ECO:0007669"/>
    <property type="project" value="UniProtKB-KW"/>
</dbReference>
<evidence type="ECO:0000259" key="5">
    <source>
        <dbReference type="PROSITE" id="PS51193"/>
    </source>
</evidence>
<dbReference type="GO" id="GO:0006139">
    <property type="term" value="P:nucleobase-containing compound metabolic process"/>
    <property type="evidence" value="ECO:0007669"/>
    <property type="project" value="InterPro"/>
</dbReference>
<keyword evidence="6" id="KW-0347">Helicase</keyword>
<protein>
    <submittedName>
        <fullName evidence="6">ATP-dependent DNA helicase DinG</fullName>
    </submittedName>
</protein>
<dbReference type="PANTHER" id="PTHR11472:SF34">
    <property type="entry name" value="REGULATOR OF TELOMERE ELONGATION HELICASE 1"/>
    <property type="match status" value="1"/>
</dbReference>
<keyword evidence="7" id="KW-1185">Reference proteome</keyword>
<dbReference type="InterPro" id="IPR014013">
    <property type="entry name" value="Helic_SF1/SF2_ATP-bd_DinG/Rad3"/>
</dbReference>
<dbReference type="InterPro" id="IPR027417">
    <property type="entry name" value="P-loop_NTPase"/>
</dbReference>
<evidence type="ECO:0000313" key="7">
    <source>
        <dbReference type="Proteomes" id="UP000295304"/>
    </source>
</evidence>
<dbReference type="SMART" id="SM00491">
    <property type="entry name" value="HELICc2"/>
    <property type="match status" value="1"/>
</dbReference>
<feature type="domain" description="Helicase ATP-binding" evidence="5">
    <location>
        <begin position="202"/>
        <end position="487"/>
    </location>
</feature>
<dbReference type="GO" id="GO:0016818">
    <property type="term" value="F:hydrolase activity, acting on acid anhydrides, in phosphorus-containing anhydrides"/>
    <property type="evidence" value="ECO:0007669"/>
    <property type="project" value="InterPro"/>
</dbReference>
<dbReference type="SUPFAM" id="SSF52540">
    <property type="entry name" value="P-loop containing nucleoside triphosphate hydrolases"/>
    <property type="match status" value="1"/>
</dbReference>
<dbReference type="RefSeq" id="WP_243644734.1">
    <property type="nucleotide sequence ID" value="NZ_CP119676.1"/>
</dbReference>
<name>A0A4R3JD23_9PROT</name>
<dbReference type="InterPro" id="IPR045028">
    <property type="entry name" value="DinG/Rad3-like"/>
</dbReference>
<dbReference type="Pfam" id="PF13307">
    <property type="entry name" value="Helicase_C_2"/>
    <property type="match status" value="1"/>
</dbReference>
<keyword evidence="1" id="KW-0547">Nucleotide-binding</keyword>
<dbReference type="Gene3D" id="3.40.50.300">
    <property type="entry name" value="P-loop containing nucleotide triphosphate hydrolases"/>
    <property type="match status" value="2"/>
</dbReference>
<reference evidence="6 7" key="1">
    <citation type="submission" date="2019-03" db="EMBL/GenBank/DDBJ databases">
        <title>Genomic Encyclopedia of Type Strains, Phase IV (KMG-IV): sequencing the most valuable type-strain genomes for metagenomic binning, comparative biology and taxonomic classification.</title>
        <authorList>
            <person name="Goeker M."/>
        </authorList>
    </citation>
    <scope>NUCLEOTIDE SEQUENCE [LARGE SCALE GENOMIC DNA]</scope>
    <source>
        <strain evidence="6 7">DSM 101688</strain>
    </source>
</reference>
<comment type="similarity">
    <text evidence="4">Belongs to the helicase family. DinG subfamily.</text>
</comment>
<accession>A0A4R3JD23</accession>
<evidence type="ECO:0000313" key="6">
    <source>
        <dbReference type="EMBL" id="TCS63574.1"/>
    </source>
</evidence>
<comment type="caution">
    <text evidence="6">The sequence shown here is derived from an EMBL/GenBank/DDBJ whole genome shotgun (WGS) entry which is preliminary data.</text>
</comment>
<evidence type="ECO:0000256" key="1">
    <source>
        <dbReference type="ARBA" id="ARBA00022741"/>
    </source>
</evidence>
<dbReference type="PANTHER" id="PTHR11472">
    <property type="entry name" value="DNA REPAIR DEAD HELICASE RAD3/XP-D SUBFAMILY MEMBER"/>
    <property type="match status" value="1"/>
</dbReference>
<sequence>MRALVVGVRGAVMVDVHGEVRSLSSAQARRTLSSGIGGKRPHGPVLVCHGRATAKRLDLETIHVLDVLELFAFVRPARFCLPTARGVAQELDLPIPATMAREAESLLGSAAALLGQLAEDAPLLGRDLAPTAWAMKQGGWPWADYVLAALGVDPGRDTPHTRNLLEGFRVWNKLKEWEERPPEGPPGHDGVAPDEARARLDFLLGAGGKAERRRQQSDYSAGAAEAFTPMAAEGRPHFILAEAGTGIGKTLGYIAPASVWAEKNAAPVWISTFTRNLQRQLDGELDRLYPDPDEKNRHVVVRKGRENYFCLLNFEEALARLPARPQDAVALGLMARWAQFTRDGDMIGGDFPAWLGDLLGRAMTWDMTDTRGECVYSACAHYKRCFIEHSQRRARQARLVIANHALVLAHAAMMEATGGAQRDPSAPTRYVFDEGHHLFSAADSAFSAQLSGREGGDLRRWILGAEEGARSRSRGLKARLEDLIGDDGKVQDLIVDIRKAAHALPGVGWLQRLSGGQPYGPAETFLLCVRDQVYARCAHKRAGGYSLETPTRPPVDGLFEAARDLDDALRALAQPLGALAACLADKLDDEADELDSAQRARIEGVILSLQRRALIPVKAWRAMLDSLRQGETPAEFVDWLSAERLGGRDVDFSLHRHWVDPMAPFAEVMEASAHGVLVTSATLRDAPDSENAGWLAADRRTGARHIPGDVVRFAHASPFDYAQASRVVVVTDVNKNSADQVAAAYRELLLAAGGGALGLFTAINRLRTVYARIAPALDDAGLALYAQHIDPLDTGTLIDIFRAEPNSCLFGTDAVRDGIDVPGSSLRLIVFDRVPWPRPDILHKARRQAFGMGAYDDMLTRLKLKQAFGRLVRQQGDRGVFIMLDGALPTRLTTAFPEGVEVLRCGLKDAIAEVRGFLSAP</sequence>
<dbReference type="EMBL" id="SLZW01000003">
    <property type="protein sequence ID" value="TCS63574.1"/>
    <property type="molecule type" value="Genomic_DNA"/>
</dbReference>
<dbReference type="InterPro" id="IPR006555">
    <property type="entry name" value="ATP-dep_Helicase_C"/>
</dbReference>
<evidence type="ECO:0000256" key="2">
    <source>
        <dbReference type="ARBA" id="ARBA00022801"/>
    </source>
</evidence>
<keyword evidence="3" id="KW-0067">ATP-binding</keyword>
<gene>
    <name evidence="6" type="ORF">EDD55_103197</name>
</gene>
<dbReference type="GO" id="GO:0003678">
    <property type="term" value="F:DNA helicase activity"/>
    <property type="evidence" value="ECO:0007669"/>
    <property type="project" value="TreeGrafter"/>
</dbReference>
<organism evidence="6 7">
    <name type="scientific">Varunaivibrio sulfuroxidans</name>
    <dbReference type="NCBI Taxonomy" id="1773489"/>
    <lineage>
        <taxon>Bacteria</taxon>
        <taxon>Pseudomonadati</taxon>
        <taxon>Pseudomonadota</taxon>
        <taxon>Alphaproteobacteria</taxon>
        <taxon>Rhodospirillales</taxon>
        <taxon>Magnetovibrionaceae</taxon>
        <taxon>Varunaivibrio</taxon>
    </lineage>
</organism>
<evidence type="ECO:0000256" key="3">
    <source>
        <dbReference type="ARBA" id="ARBA00022840"/>
    </source>
</evidence>
<evidence type="ECO:0000256" key="4">
    <source>
        <dbReference type="ARBA" id="ARBA00038058"/>
    </source>
</evidence>
<dbReference type="GO" id="GO:0003676">
    <property type="term" value="F:nucleic acid binding"/>
    <property type="evidence" value="ECO:0007669"/>
    <property type="project" value="InterPro"/>
</dbReference>
<dbReference type="AlphaFoldDB" id="A0A4R3JD23"/>
<proteinExistence type="inferred from homology"/>
<keyword evidence="2" id="KW-0378">Hydrolase</keyword>